<accession>A0A9W6N8X6</accession>
<dbReference type="Pfam" id="PF06676">
    <property type="entry name" value="DUF1178"/>
    <property type="match status" value="1"/>
</dbReference>
<evidence type="ECO:0008006" key="3">
    <source>
        <dbReference type="Google" id="ProtNLM"/>
    </source>
</evidence>
<dbReference type="PIRSF" id="PIRSF032131">
    <property type="entry name" value="UCP032131"/>
    <property type="match status" value="1"/>
</dbReference>
<dbReference type="InterPro" id="IPR009562">
    <property type="entry name" value="DUF1178"/>
</dbReference>
<dbReference type="Proteomes" id="UP001143330">
    <property type="component" value="Unassembled WGS sequence"/>
</dbReference>
<evidence type="ECO:0000313" key="1">
    <source>
        <dbReference type="EMBL" id="GLK82003.1"/>
    </source>
</evidence>
<name>A0A9W6N8X6_9HYPH</name>
<evidence type="ECO:0000313" key="2">
    <source>
        <dbReference type="Proteomes" id="UP001143330"/>
    </source>
</evidence>
<sequence length="159" mass="17719">MILYSLCCEKEHAFDSWFRDSAAYDQQKARGLVACPVCGSTQVEKRLMAPALGAGARKREVEPAPASEPAVVERGVPEKLAILSEKEQALRAMLRAVREQVVRNSDYVGEEFATLARQMHEGEVEQRSIYGEASSEEVRALIEDEIEVMPLPSLPDERN</sequence>
<reference evidence="1" key="1">
    <citation type="journal article" date="2014" name="Int. J. Syst. Evol. Microbiol.">
        <title>Complete genome sequence of Corynebacterium casei LMG S-19264T (=DSM 44701T), isolated from a smear-ripened cheese.</title>
        <authorList>
            <consortium name="US DOE Joint Genome Institute (JGI-PGF)"/>
            <person name="Walter F."/>
            <person name="Albersmeier A."/>
            <person name="Kalinowski J."/>
            <person name="Ruckert C."/>
        </authorList>
    </citation>
    <scope>NUCLEOTIDE SEQUENCE</scope>
    <source>
        <strain evidence="1">VKM B-2789</strain>
    </source>
</reference>
<dbReference type="EMBL" id="BSFM01000001">
    <property type="protein sequence ID" value="GLK82003.1"/>
    <property type="molecule type" value="Genomic_DNA"/>
</dbReference>
<comment type="caution">
    <text evidence="1">The sequence shown here is derived from an EMBL/GenBank/DDBJ whole genome shotgun (WGS) entry which is preliminary data.</text>
</comment>
<organism evidence="1 2">
    <name type="scientific">Ancylobacter defluvii</name>
    <dbReference type="NCBI Taxonomy" id="1282440"/>
    <lineage>
        <taxon>Bacteria</taxon>
        <taxon>Pseudomonadati</taxon>
        <taxon>Pseudomonadota</taxon>
        <taxon>Alphaproteobacteria</taxon>
        <taxon>Hyphomicrobiales</taxon>
        <taxon>Xanthobacteraceae</taxon>
        <taxon>Ancylobacter</taxon>
    </lineage>
</organism>
<proteinExistence type="predicted"/>
<keyword evidence="2" id="KW-1185">Reference proteome</keyword>
<reference evidence="1" key="2">
    <citation type="submission" date="2023-01" db="EMBL/GenBank/DDBJ databases">
        <authorList>
            <person name="Sun Q."/>
            <person name="Evtushenko L."/>
        </authorList>
    </citation>
    <scope>NUCLEOTIDE SEQUENCE</scope>
    <source>
        <strain evidence="1">VKM B-2789</strain>
    </source>
</reference>
<dbReference type="RefSeq" id="WP_213362145.1">
    <property type="nucleotide sequence ID" value="NZ_BSFM01000001.1"/>
</dbReference>
<gene>
    <name evidence="1" type="ORF">GCM10017653_00720</name>
</gene>
<dbReference type="AlphaFoldDB" id="A0A9W6N8X6"/>
<protein>
    <recommendedName>
        <fullName evidence="3">DUF1178 family protein</fullName>
    </recommendedName>
</protein>